<dbReference type="GO" id="GO:0006952">
    <property type="term" value="P:defense response"/>
    <property type="evidence" value="ECO:0007669"/>
    <property type="project" value="InterPro"/>
</dbReference>
<dbReference type="AlphaFoldDB" id="A0A834LBQ0"/>
<dbReference type="CDD" id="cd07816">
    <property type="entry name" value="Bet_v1-like"/>
    <property type="match status" value="1"/>
</dbReference>
<dbReference type="InterPro" id="IPR023393">
    <property type="entry name" value="START-like_dom_sf"/>
</dbReference>
<feature type="domain" description="Bet v I/Major latex protein" evidence="3">
    <location>
        <begin position="49"/>
        <end position="178"/>
    </location>
</feature>
<dbReference type="Pfam" id="PF00407">
    <property type="entry name" value="Bet_v_1"/>
    <property type="match status" value="1"/>
</dbReference>
<dbReference type="Gene3D" id="3.30.530.20">
    <property type="match status" value="1"/>
</dbReference>
<dbReference type="SUPFAM" id="SSF55961">
    <property type="entry name" value="Bet v1-like"/>
    <property type="match status" value="1"/>
</dbReference>
<protein>
    <recommendedName>
        <fullName evidence="3">Bet v I/Major latex protein domain-containing protein</fullName>
    </recommendedName>
</protein>
<proteinExistence type="inferred from homology"/>
<organism evidence="4 5">
    <name type="scientific">Rhododendron simsii</name>
    <name type="common">Sims's rhododendron</name>
    <dbReference type="NCBI Taxonomy" id="118357"/>
    <lineage>
        <taxon>Eukaryota</taxon>
        <taxon>Viridiplantae</taxon>
        <taxon>Streptophyta</taxon>
        <taxon>Embryophyta</taxon>
        <taxon>Tracheophyta</taxon>
        <taxon>Spermatophyta</taxon>
        <taxon>Magnoliopsida</taxon>
        <taxon>eudicotyledons</taxon>
        <taxon>Gunneridae</taxon>
        <taxon>Pentapetalae</taxon>
        <taxon>asterids</taxon>
        <taxon>Ericales</taxon>
        <taxon>Ericaceae</taxon>
        <taxon>Ericoideae</taxon>
        <taxon>Rhodoreae</taxon>
        <taxon>Rhododendron</taxon>
    </lineage>
</organism>
<sequence length="178" mass="20313">MEYWARHLMQGFEIRAAWEAQRQARGGRGGRSGRRGGRDRGSEGPQAGGTSQGKKAQHAPNLSPEKVHKVEIHQGDWRDHGSIKVWTYVAEGQVETYKEKVSIDEENKTVHLTALEGHCLELYKSYNIIYEFIHKGETNAAKITIEYEKKNEHVPPPQKYMDFLISLIKDLDANLVKE</sequence>
<comment type="caution">
    <text evidence="4">The sequence shown here is derived from an EMBL/GenBank/DDBJ whole genome shotgun (WGS) entry which is preliminary data.</text>
</comment>
<name>A0A834LBQ0_RHOSS</name>
<reference evidence="4" key="1">
    <citation type="submission" date="2019-11" db="EMBL/GenBank/DDBJ databases">
        <authorList>
            <person name="Liu Y."/>
            <person name="Hou J."/>
            <person name="Li T.-Q."/>
            <person name="Guan C.-H."/>
            <person name="Wu X."/>
            <person name="Wu H.-Z."/>
            <person name="Ling F."/>
            <person name="Zhang R."/>
            <person name="Shi X.-G."/>
            <person name="Ren J.-P."/>
            <person name="Chen E.-F."/>
            <person name="Sun J.-M."/>
        </authorList>
    </citation>
    <scope>NUCLEOTIDE SEQUENCE</scope>
    <source>
        <strain evidence="4">Adult_tree_wgs_1</strain>
        <tissue evidence="4">Leaves</tissue>
    </source>
</reference>
<evidence type="ECO:0000256" key="2">
    <source>
        <dbReference type="SAM" id="MobiDB-lite"/>
    </source>
</evidence>
<dbReference type="PANTHER" id="PTHR31338:SF16">
    <property type="entry name" value="POLYKETIDE CYCLASE_DEHYDRASE AND LIPID TRANSPORT SUPERFAMILY PROTEIN"/>
    <property type="match status" value="1"/>
</dbReference>
<dbReference type="EMBL" id="WJXA01000009">
    <property type="protein sequence ID" value="KAF7132133.1"/>
    <property type="molecule type" value="Genomic_DNA"/>
</dbReference>
<dbReference type="OrthoDB" id="1072116at2759"/>
<dbReference type="InterPro" id="IPR000916">
    <property type="entry name" value="Bet_v_I/MLP"/>
</dbReference>
<evidence type="ECO:0000256" key="1">
    <source>
        <dbReference type="ARBA" id="ARBA00038242"/>
    </source>
</evidence>
<dbReference type="InterPro" id="IPR052006">
    <property type="entry name" value="MLP-like"/>
</dbReference>
<evidence type="ECO:0000313" key="4">
    <source>
        <dbReference type="EMBL" id="KAF7132133.1"/>
    </source>
</evidence>
<feature type="region of interest" description="Disordered" evidence="2">
    <location>
        <begin position="23"/>
        <end position="64"/>
    </location>
</feature>
<accession>A0A834LBQ0</accession>
<dbReference type="Proteomes" id="UP000626092">
    <property type="component" value="Unassembled WGS sequence"/>
</dbReference>
<keyword evidence="5" id="KW-1185">Reference proteome</keyword>
<comment type="similarity">
    <text evidence="1">Belongs to the MLP family.</text>
</comment>
<dbReference type="SMART" id="SM01037">
    <property type="entry name" value="Bet_v_1"/>
    <property type="match status" value="1"/>
</dbReference>
<evidence type="ECO:0000313" key="5">
    <source>
        <dbReference type="Proteomes" id="UP000626092"/>
    </source>
</evidence>
<dbReference type="PANTHER" id="PTHR31338">
    <property type="entry name" value="POLYKETIDE CYCLASE/DEHYDRASE AND LIPID TRANSPORT SUPERFAMILY PROTEIN"/>
    <property type="match status" value="1"/>
</dbReference>
<evidence type="ECO:0000259" key="3">
    <source>
        <dbReference type="SMART" id="SM01037"/>
    </source>
</evidence>
<gene>
    <name evidence="4" type="ORF">RHSIM_Rhsim09G0064500</name>
</gene>